<dbReference type="Proteomes" id="UP000281553">
    <property type="component" value="Unassembled WGS sequence"/>
</dbReference>
<protein>
    <submittedName>
        <fullName evidence="1">Uncharacterized protein</fullName>
    </submittedName>
</protein>
<evidence type="ECO:0000313" key="1">
    <source>
        <dbReference type="EMBL" id="VDN09813.1"/>
    </source>
</evidence>
<dbReference type="EMBL" id="UYRU01047846">
    <property type="protein sequence ID" value="VDN09813.1"/>
    <property type="molecule type" value="Genomic_DNA"/>
</dbReference>
<dbReference type="AlphaFoldDB" id="A0A3P7LGL0"/>
<gene>
    <name evidence="1" type="ORF">DILT_LOCUS5644</name>
</gene>
<sequence length="62" mass="6935">MKATRRRLSILMPLFGPIESKEKQTTQGGNTYIELPDVRTENAETARNVEEIGAFCDLLSPP</sequence>
<reference evidence="1 2" key="1">
    <citation type="submission" date="2018-11" db="EMBL/GenBank/DDBJ databases">
        <authorList>
            <consortium name="Pathogen Informatics"/>
        </authorList>
    </citation>
    <scope>NUCLEOTIDE SEQUENCE [LARGE SCALE GENOMIC DNA]</scope>
</reference>
<keyword evidence="2" id="KW-1185">Reference proteome</keyword>
<accession>A0A3P7LGL0</accession>
<proteinExistence type="predicted"/>
<organism evidence="1 2">
    <name type="scientific">Dibothriocephalus latus</name>
    <name type="common">Fish tapeworm</name>
    <name type="synonym">Diphyllobothrium latum</name>
    <dbReference type="NCBI Taxonomy" id="60516"/>
    <lineage>
        <taxon>Eukaryota</taxon>
        <taxon>Metazoa</taxon>
        <taxon>Spiralia</taxon>
        <taxon>Lophotrochozoa</taxon>
        <taxon>Platyhelminthes</taxon>
        <taxon>Cestoda</taxon>
        <taxon>Eucestoda</taxon>
        <taxon>Diphyllobothriidea</taxon>
        <taxon>Diphyllobothriidae</taxon>
        <taxon>Dibothriocephalus</taxon>
    </lineage>
</organism>
<name>A0A3P7LGL0_DIBLA</name>
<evidence type="ECO:0000313" key="2">
    <source>
        <dbReference type="Proteomes" id="UP000281553"/>
    </source>
</evidence>